<dbReference type="GO" id="GO:0036435">
    <property type="term" value="F:K48-linked polyubiquitin modification-dependent protein binding"/>
    <property type="evidence" value="ECO:0007669"/>
    <property type="project" value="EnsemblFungi"/>
</dbReference>
<evidence type="ECO:0008006" key="6">
    <source>
        <dbReference type="Google" id="ProtNLM"/>
    </source>
</evidence>
<organism evidence="4 5">
    <name type="scientific">Pachysolen tannophilus NRRL Y-2460</name>
    <dbReference type="NCBI Taxonomy" id="669874"/>
    <lineage>
        <taxon>Eukaryota</taxon>
        <taxon>Fungi</taxon>
        <taxon>Dikarya</taxon>
        <taxon>Ascomycota</taxon>
        <taxon>Saccharomycotina</taxon>
        <taxon>Pichiomycetes</taxon>
        <taxon>Pachysolenaceae</taxon>
        <taxon>Pachysolen</taxon>
    </lineage>
</organism>
<sequence>MQSDEGINDFDNLISEFVAVTGSSTGAAQKFLEENNFNLSDAIQDYYEPHEEQEKNIDQVPRPSATSFQPQNQNPGTSMTSGFGSTSASQRSIPKTNKSKPKPKFETFQQLVNGKDDDDDDEDTNFFTGGEKSALEVEDPNANDPLHAIQDLLKKAEKTGQELRNEGSSTAQPVKKFKGTGYKLGDSENPSVEIPDNSFRKPEKATRNITFWKDGFTVGDGELFRYDNPKNSSYIRELNSGRAPLALLNVKPGQDVDVNITKKLDEEYKPQKKKIHHFEGTGHRLGSPVPGDFSLSQSQESETQQATPLEQKEEQQPKKDDEGEGDAVIQFRLADGKKIVHRFNSSDPVQVVYDFVENETASSRSFFLSFAFPVKPIEDKEKSIKESGLIGSVVVQRWN</sequence>
<dbReference type="SUPFAM" id="SSF54236">
    <property type="entry name" value="Ubiquitin-like"/>
    <property type="match status" value="1"/>
</dbReference>
<feature type="domain" description="SEP" evidence="3">
    <location>
        <begin position="204"/>
        <end position="269"/>
    </location>
</feature>
<dbReference type="InterPro" id="IPR029071">
    <property type="entry name" value="Ubiquitin-like_domsf"/>
</dbReference>
<feature type="compositionally biased region" description="Basic and acidic residues" evidence="1">
    <location>
        <begin position="47"/>
        <end position="57"/>
    </location>
</feature>
<dbReference type="Proteomes" id="UP000094236">
    <property type="component" value="Unassembled WGS sequence"/>
</dbReference>
<dbReference type="SUPFAM" id="SSF102848">
    <property type="entry name" value="NSFL1 (p97 ATPase) cofactor p47, SEP domain"/>
    <property type="match status" value="1"/>
</dbReference>
<dbReference type="GO" id="GO:0007030">
    <property type="term" value="P:Golgi organization"/>
    <property type="evidence" value="ECO:0007669"/>
    <property type="project" value="TreeGrafter"/>
</dbReference>
<dbReference type="GO" id="GO:0043130">
    <property type="term" value="F:ubiquitin binding"/>
    <property type="evidence" value="ECO:0007669"/>
    <property type="project" value="TreeGrafter"/>
</dbReference>
<feature type="region of interest" description="Disordered" evidence="1">
    <location>
        <begin position="155"/>
        <end position="200"/>
    </location>
</feature>
<name>A0A1E4TUT2_PACTA</name>
<dbReference type="EMBL" id="KV454014">
    <property type="protein sequence ID" value="ODV95479.1"/>
    <property type="molecule type" value="Genomic_DNA"/>
</dbReference>
<dbReference type="InterPro" id="IPR009060">
    <property type="entry name" value="UBA-like_sf"/>
</dbReference>
<dbReference type="Gene3D" id="3.30.420.210">
    <property type="entry name" value="SEP domain"/>
    <property type="match status" value="1"/>
</dbReference>
<evidence type="ECO:0000256" key="1">
    <source>
        <dbReference type="SAM" id="MobiDB-lite"/>
    </source>
</evidence>
<dbReference type="Pfam" id="PF08059">
    <property type="entry name" value="SEP"/>
    <property type="match status" value="1"/>
</dbReference>
<dbReference type="GO" id="GO:0031134">
    <property type="term" value="P:sister chromatid biorientation"/>
    <property type="evidence" value="ECO:0007669"/>
    <property type="project" value="EnsemblFungi"/>
</dbReference>
<dbReference type="Pfam" id="PF00789">
    <property type="entry name" value="UBX"/>
    <property type="match status" value="1"/>
</dbReference>
<dbReference type="GO" id="GO:0031468">
    <property type="term" value="P:nuclear membrane reassembly"/>
    <property type="evidence" value="ECO:0007669"/>
    <property type="project" value="TreeGrafter"/>
</dbReference>
<accession>A0A1E4TUT2</accession>
<dbReference type="GO" id="GO:0005829">
    <property type="term" value="C:cytosol"/>
    <property type="evidence" value="ECO:0007669"/>
    <property type="project" value="TreeGrafter"/>
</dbReference>
<dbReference type="GO" id="GO:0043161">
    <property type="term" value="P:proteasome-mediated ubiquitin-dependent protein catabolic process"/>
    <property type="evidence" value="ECO:0007669"/>
    <property type="project" value="EnsemblFungi"/>
</dbReference>
<dbReference type="GO" id="GO:0061025">
    <property type="term" value="P:membrane fusion"/>
    <property type="evidence" value="ECO:0007669"/>
    <property type="project" value="TreeGrafter"/>
</dbReference>
<dbReference type="InterPro" id="IPR012989">
    <property type="entry name" value="SEP_domain"/>
</dbReference>
<dbReference type="PROSITE" id="PS50033">
    <property type="entry name" value="UBX"/>
    <property type="match status" value="1"/>
</dbReference>
<feature type="compositionally biased region" description="Polar residues" evidence="1">
    <location>
        <begin position="64"/>
        <end position="75"/>
    </location>
</feature>
<dbReference type="PANTHER" id="PTHR23333">
    <property type="entry name" value="UBX DOMAIN CONTAINING PROTEIN"/>
    <property type="match status" value="1"/>
</dbReference>
<dbReference type="GO" id="GO:0019888">
    <property type="term" value="F:protein phosphatase regulator activity"/>
    <property type="evidence" value="ECO:0007669"/>
    <property type="project" value="EnsemblFungi"/>
</dbReference>
<feature type="domain" description="UBX" evidence="2">
    <location>
        <begin position="322"/>
        <end position="397"/>
    </location>
</feature>
<feature type="compositionally biased region" description="Low complexity" evidence="1">
    <location>
        <begin position="294"/>
        <end position="305"/>
    </location>
</feature>
<dbReference type="STRING" id="669874.A0A1E4TUT2"/>
<dbReference type="AlphaFoldDB" id="A0A1E4TUT2"/>
<dbReference type="PANTHER" id="PTHR23333:SF20">
    <property type="entry name" value="NSFL1 COFACTOR P47"/>
    <property type="match status" value="1"/>
</dbReference>
<dbReference type="PROSITE" id="PS51399">
    <property type="entry name" value="SEP"/>
    <property type="match status" value="1"/>
</dbReference>
<feature type="compositionally biased region" description="Low complexity" evidence="1">
    <location>
        <begin position="76"/>
        <end position="89"/>
    </location>
</feature>
<dbReference type="GO" id="GO:0034727">
    <property type="term" value="P:piecemeal microautophagy of the nucleus"/>
    <property type="evidence" value="ECO:0007669"/>
    <property type="project" value="EnsemblFungi"/>
</dbReference>
<dbReference type="GO" id="GO:0000045">
    <property type="term" value="P:autophagosome assembly"/>
    <property type="evidence" value="ECO:0007669"/>
    <property type="project" value="EnsemblFungi"/>
</dbReference>
<protein>
    <recommendedName>
        <fullName evidence="6">UBX domain-containing protein</fullName>
    </recommendedName>
</protein>
<evidence type="ECO:0000313" key="5">
    <source>
        <dbReference type="Proteomes" id="UP000094236"/>
    </source>
</evidence>
<dbReference type="Gene3D" id="1.10.8.10">
    <property type="entry name" value="DNA helicase RuvA subunit, C-terminal domain"/>
    <property type="match status" value="1"/>
</dbReference>
<evidence type="ECO:0000259" key="3">
    <source>
        <dbReference type="PROSITE" id="PS51399"/>
    </source>
</evidence>
<keyword evidence="5" id="KW-1185">Reference proteome</keyword>
<dbReference type="SMART" id="SM00553">
    <property type="entry name" value="SEP"/>
    <property type="match status" value="1"/>
</dbReference>
<feature type="compositionally biased region" description="Basic and acidic residues" evidence="1">
    <location>
        <begin position="155"/>
        <end position="165"/>
    </location>
</feature>
<dbReference type="GO" id="GO:0036503">
    <property type="term" value="P:ERAD pathway"/>
    <property type="evidence" value="ECO:0007669"/>
    <property type="project" value="EnsemblFungi"/>
</dbReference>
<dbReference type="FunFam" id="3.30.420.210:FF:000002">
    <property type="entry name" value="UBX domain-containing protein 1"/>
    <property type="match status" value="1"/>
</dbReference>
<dbReference type="Gene3D" id="3.10.20.90">
    <property type="entry name" value="Phosphatidylinositol 3-kinase Catalytic Subunit, Chain A, domain 1"/>
    <property type="match status" value="1"/>
</dbReference>
<dbReference type="InterPro" id="IPR001012">
    <property type="entry name" value="UBX_dom"/>
</dbReference>
<dbReference type="CDD" id="cd14348">
    <property type="entry name" value="UBA_p47"/>
    <property type="match status" value="1"/>
</dbReference>
<dbReference type="OrthoDB" id="25887at2759"/>
<dbReference type="SUPFAM" id="SSF46934">
    <property type="entry name" value="UBA-like"/>
    <property type="match status" value="1"/>
</dbReference>
<dbReference type="GO" id="GO:0005977">
    <property type="term" value="P:glycogen metabolic process"/>
    <property type="evidence" value="ECO:0007669"/>
    <property type="project" value="EnsemblFungi"/>
</dbReference>
<reference evidence="5" key="1">
    <citation type="submission" date="2016-05" db="EMBL/GenBank/DDBJ databases">
        <title>Comparative genomics of biotechnologically important yeasts.</title>
        <authorList>
            <consortium name="DOE Joint Genome Institute"/>
            <person name="Riley R."/>
            <person name="Haridas S."/>
            <person name="Wolfe K.H."/>
            <person name="Lopes M.R."/>
            <person name="Hittinger C.T."/>
            <person name="Goker M."/>
            <person name="Salamov A."/>
            <person name="Wisecaver J."/>
            <person name="Long T.M."/>
            <person name="Aerts A.L."/>
            <person name="Barry K."/>
            <person name="Choi C."/>
            <person name="Clum A."/>
            <person name="Coughlan A.Y."/>
            <person name="Deshpande S."/>
            <person name="Douglass A.P."/>
            <person name="Hanson S.J."/>
            <person name="Klenk H.-P."/>
            <person name="Labutti K."/>
            <person name="Lapidus A."/>
            <person name="Lindquist E."/>
            <person name="Lipzen A."/>
            <person name="Meier-Kolthoff J.P."/>
            <person name="Ohm R.A."/>
            <person name="Otillar R.P."/>
            <person name="Pangilinan J."/>
            <person name="Peng Y."/>
            <person name="Rokas A."/>
            <person name="Rosa C.A."/>
            <person name="Scheuner C."/>
            <person name="Sibirny A.A."/>
            <person name="Slot J.C."/>
            <person name="Stielow J.B."/>
            <person name="Sun H."/>
            <person name="Kurtzman C.P."/>
            <person name="Blackwell M."/>
            <person name="Grigoriev I.V."/>
            <person name="Jeffries T.W."/>
        </authorList>
    </citation>
    <scope>NUCLEOTIDE SEQUENCE [LARGE SCALE GENOMIC DNA]</scope>
    <source>
        <strain evidence="5">NRRL Y-2460</strain>
    </source>
</reference>
<dbReference type="CDD" id="cd01770">
    <property type="entry name" value="UBX_UBXN2"/>
    <property type="match status" value="1"/>
</dbReference>
<feature type="compositionally biased region" description="Basic and acidic residues" evidence="1">
    <location>
        <begin position="310"/>
        <end position="321"/>
    </location>
</feature>
<dbReference type="InterPro" id="IPR036241">
    <property type="entry name" value="NSFL1C_SEP_dom_sf"/>
</dbReference>
<dbReference type="SMART" id="SM00166">
    <property type="entry name" value="UBX"/>
    <property type="match status" value="1"/>
</dbReference>
<proteinExistence type="predicted"/>
<gene>
    <name evidence="4" type="ORF">PACTADRAFT_50195</name>
</gene>
<evidence type="ECO:0000259" key="2">
    <source>
        <dbReference type="PROSITE" id="PS50033"/>
    </source>
</evidence>
<feature type="region of interest" description="Disordered" evidence="1">
    <location>
        <begin position="42"/>
        <end position="142"/>
    </location>
</feature>
<dbReference type="GO" id="GO:0030437">
    <property type="term" value="P:ascospore formation"/>
    <property type="evidence" value="ECO:0007669"/>
    <property type="project" value="EnsemblFungi"/>
</dbReference>
<feature type="region of interest" description="Disordered" evidence="1">
    <location>
        <begin position="277"/>
        <end position="324"/>
    </location>
</feature>
<dbReference type="GO" id="GO:0005634">
    <property type="term" value="C:nucleus"/>
    <property type="evidence" value="ECO:0007669"/>
    <property type="project" value="TreeGrafter"/>
</dbReference>
<dbReference type="Pfam" id="PF14555">
    <property type="entry name" value="UBA_4"/>
    <property type="match status" value="1"/>
</dbReference>
<evidence type="ECO:0000313" key="4">
    <source>
        <dbReference type="EMBL" id="ODV95479.1"/>
    </source>
</evidence>